<dbReference type="Proteomes" id="UP000223902">
    <property type="component" value="Segment"/>
</dbReference>
<organism evidence="1 2">
    <name type="scientific">Staphylococcus phage IME1346_01</name>
    <dbReference type="NCBI Taxonomy" id="1965492"/>
    <lineage>
        <taxon>Viruses</taxon>
        <taxon>Duplodnaviria</taxon>
        <taxon>Heunggongvirae</taxon>
        <taxon>Uroviricota</taxon>
        <taxon>Caudoviricetes</taxon>
        <taxon>Bronfenbrennervirinae</taxon>
        <taxon>Peeveelvirus</taxon>
        <taxon>Peeveelvirus pv13</taxon>
    </lineage>
</organism>
<evidence type="ECO:0000313" key="2">
    <source>
        <dbReference type="Proteomes" id="UP000223902"/>
    </source>
</evidence>
<sequence>MIEKGMDAEKVANMPIHFFLDIVESKIETKRTAKSFKDIFNQPLKVDFLFTSWKKGGF</sequence>
<evidence type="ECO:0000313" key="1">
    <source>
        <dbReference type="EMBL" id="ARM68317.1"/>
    </source>
</evidence>
<reference evidence="1 2" key="1">
    <citation type="submission" date="2017-02" db="EMBL/GenBank/DDBJ databases">
        <title>Analysis of active prophages from bacterial high-throughput sequencing data.</title>
        <authorList>
            <person name="Sun Q."/>
            <person name="Zhang X."/>
            <person name="Xing S."/>
            <person name="Tong Y.-G."/>
        </authorList>
    </citation>
    <scope>NUCLEOTIDE SEQUENCE [LARGE SCALE GENOMIC DNA]</scope>
</reference>
<dbReference type="EMBL" id="KY653125">
    <property type="protein sequence ID" value="ARM68317.1"/>
    <property type="molecule type" value="Genomic_DNA"/>
</dbReference>
<proteinExistence type="predicted"/>
<protein>
    <submittedName>
        <fullName evidence="1">Uncharacterized protein</fullName>
    </submittedName>
</protein>
<accession>A0A1W6JQ71</accession>
<name>A0A1W6JQ71_9CAUD</name>